<dbReference type="EMBL" id="AP004006">
    <property type="protein sequence ID" value="BAC07049.1"/>
    <property type="molecule type" value="Genomic_DNA"/>
</dbReference>
<sequence length="64" mass="6559">MKGEEEGENKENEGLKKGEGDESPLQSGSGSAPVYEGGGGESSHPRVSGDRAPQNSRDGGGDRN</sequence>
<gene>
    <name evidence="2" type="primary">OJ1197_D06.115</name>
</gene>
<reference evidence="3" key="1">
    <citation type="journal article" date="2005" name="Nature">
        <title>The map-based sequence of the rice genome.</title>
        <authorList>
            <consortium name="International rice genome sequencing project (IRGSP)"/>
            <person name="Matsumoto T."/>
            <person name="Wu J."/>
            <person name="Kanamori H."/>
            <person name="Katayose Y."/>
            <person name="Fujisawa M."/>
            <person name="Namiki N."/>
            <person name="Mizuno H."/>
            <person name="Yamamoto K."/>
            <person name="Antonio B.A."/>
            <person name="Baba T."/>
            <person name="Sakata K."/>
            <person name="Nagamura Y."/>
            <person name="Aoki H."/>
            <person name="Arikawa K."/>
            <person name="Arita K."/>
            <person name="Bito T."/>
            <person name="Chiden Y."/>
            <person name="Fujitsuka N."/>
            <person name="Fukunaka R."/>
            <person name="Hamada M."/>
            <person name="Harada C."/>
            <person name="Hayashi A."/>
            <person name="Hijishita S."/>
            <person name="Honda M."/>
            <person name="Hosokawa S."/>
            <person name="Ichikawa Y."/>
            <person name="Idonuma A."/>
            <person name="Iijima M."/>
            <person name="Ikeda M."/>
            <person name="Ikeno M."/>
            <person name="Ito K."/>
            <person name="Ito S."/>
            <person name="Ito T."/>
            <person name="Ito Y."/>
            <person name="Ito Y."/>
            <person name="Iwabuchi A."/>
            <person name="Kamiya K."/>
            <person name="Karasawa W."/>
            <person name="Kurita K."/>
            <person name="Katagiri S."/>
            <person name="Kikuta A."/>
            <person name="Kobayashi H."/>
            <person name="Kobayashi N."/>
            <person name="Machita K."/>
            <person name="Maehara T."/>
            <person name="Masukawa M."/>
            <person name="Mizubayashi T."/>
            <person name="Mukai Y."/>
            <person name="Nagasaki H."/>
            <person name="Nagata Y."/>
            <person name="Naito S."/>
            <person name="Nakashima M."/>
            <person name="Nakama Y."/>
            <person name="Nakamichi Y."/>
            <person name="Nakamura M."/>
            <person name="Meguro A."/>
            <person name="Negishi M."/>
            <person name="Ohta I."/>
            <person name="Ohta T."/>
            <person name="Okamoto M."/>
            <person name="Ono N."/>
            <person name="Saji S."/>
            <person name="Sakaguchi M."/>
            <person name="Sakai K."/>
            <person name="Shibata M."/>
            <person name="Shimokawa T."/>
            <person name="Song J."/>
            <person name="Takazaki Y."/>
            <person name="Terasawa K."/>
            <person name="Tsugane M."/>
            <person name="Tsuji K."/>
            <person name="Ueda S."/>
            <person name="Waki K."/>
            <person name="Yamagata H."/>
            <person name="Yamamoto M."/>
            <person name="Yamamoto S."/>
            <person name="Yamane H."/>
            <person name="Yoshiki S."/>
            <person name="Yoshihara R."/>
            <person name="Yukawa K."/>
            <person name="Zhong H."/>
            <person name="Yano M."/>
            <person name="Yuan Q."/>
            <person name="Ouyang S."/>
            <person name="Liu J."/>
            <person name="Jones K.M."/>
            <person name="Gansberger K."/>
            <person name="Moffat K."/>
            <person name="Hill J."/>
            <person name="Bera J."/>
            <person name="Fadrosh D."/>
            <person name="Jin S."/>
            <person name="Johri S."/>
            <person name="Kim M."/>
            <person name="Overton L."/>
            <person name="Reardon M."/>
            <person name="Tsitrin T."/>
            <person name="Vuong H."/>
            <person name="Weaver B."/>
            <person name="Ciecko A."/>
            <person name="Tallon L."/>
            <person name="Jackson J."/>
            <person name="Pai G."/>
            <person name="Aken S.V."/>
            <person name="Utterback T."/>
            <person name="Reidmuller S."/>
            <person name="Feldblyum T."/>
            <person name="Hsiao J."/>
            <person name="Zismann V."/>
            <person name="Iobst S."/>
            <person name="de Vazeille A.R."/>
            <person name="Buell C.R."/>
            <person name="Ying K."/>
            <person name="Li Y."/>
            <person name="Lu T."/>
            <person name="Huang Y."/>
            <person name="Zhao Q."/>
            <person name="Feng Q."/>
            <person name="Zhang L."/>
            <person name="Zhu J."/>
            <person name="Weng Q."/>
            <person name="Mu J."/>
            <person name="Lu Y."/>
            <person name="Fan D."/>
            <person name="Liu Y."/>
            <person name="Guan J."/>
            <person name="Zhang Y."/>
            <person name="Yu S."/>
            <person name="Liu X."/>
            <person name="Zhang Y."/>
            <person name="Hong G."/>
            <person name="Han B."/>
            <person name="Choisne N."/>
            <person name="Demange N."/>
            <person name="Orjeda G."/>
            <person name="Samain S."/>
            <person name="Cattolico L."/>
            <person name="Pelletier E."/>
            <person name="Couloux A."/>
            <person name="Segurens B."/>
            <person name="Wincker P."/>
            <person name="D'Hont A."/>
            <person name="Scarpelli C."/>
            <person name="Weissenbach J."/>
            <person name="Salanoubat M."/>
            <person name="Quetier F."/>
            <person name="Yu Y."/>
            <person name="Kim H.R."/>
            <person name="Rambo T."/>
            <person name="Currie J."/>
            <person name="Collura K."/>
            <person name="Luo M."/>
            <person name="Yang T."/>
            <person name="Ammiraju J.S.S."/>
            <person name="Engler F."/>
            <person name="Soderlund C."/>
            <person name="Wing R.A."/>
            <person name="Palmer L.E."/>
            <person name="de la Bastide M."/>
            <person name="Spiegel L."/>
            <person name="Nascimento L."/>
            <person name="Zutavern T."/>
            <person name="O'Shaughnessy A."/>
            <person name="Dike S."/>
            <person name="Dedhia N."/>
            <person name="Preston R."/>
            <person name="Balija V."/>
            <person name="McCombie W.R."/>
            <person name="Chow T."/>
            <person name="Chen H."/>
            <person name="Chung M."/>
            <person name="Chen C."/>
            <person name="Shaw J."/>
            <person name="Wu H."/>
            <person name="Hsiao K."/>
            <person name="Chao Y."/>
            <person name="Chu M."/>
            <person name="Cheng C."/>
            <person name="Hour A."/>
            <person name="Lee P."/>
            <person name="Lin S."/>
            <person name="Lin Y."/>
            <person name="Liou J."/>
            <person name="Liu S."/>
            <person name="Hsing Y."/>
            <person name="Raghuvanshi S."/>
            <person name="Mohanty A."/>
            <person name="Bharti A.K."/>
            <person name="Gaur A."/>
            <person name="Gupta V."/>
            <person name="Kumar D."/>
            <person name="Ravi V."/>
            <person name="Vij S."/>
            <person name="Kapur A."/>
            <person name="Khurana P."/>
            <person name="Khurana P."/>
            <person name="Khurana J.P."/>
            <person name="Tyagi A.K."/>
            <person name="Gaikwad K."/>
            <person name="Singh A."/>
            <person name="Dalal V."/>
            <person name="Srivastava S."/>
            <person name="Dixit A."/>
            <person name="Pal A.K."/>
            <person name="Ghazi I.A."/>
            <person name="Yadav M."/>
            <person name="Pandit A."/>
            <person name="Bhargava A."/>
            <person name="Sureshbabu K."/>
            <person name="Batra K."/>
            <person name="Sharma T.R."/>
            <person name="Mohapatra T."/>
            <person name="Singh N.K."/>
            <person name="Messing J."/>
            <person name="Nelson A.B."/>
            <person name="Fuks G."/>
            <person name="Kavchok S."/>
            <person name="Keizer G."/>
            <person name="Linton E."/>
            <person name="Llaca V."/>
            <person name="Song R."/>
            <person name="Tanyolac B."/>
            <person name="Young S."/>
            <person name="Ho-Il K."/>
            <person name="Hahn J.H."/>
            <person name="Sangsakoo G."/>
            <person name="Vanavichit A."/>
            <person name="de Mattos Luiz.A.T."/>
            <person name="Zimmer P.D."/>
            <person name="Malone G."/>
            <person name="Dellagostin O."/>
            <person name="de Oliveira A.C."/>
            <person name="Bevan M."/>
            <person name="Bancroft I."/>
            <person name="Minx P."/>
            <person name="Cordum H."/>
            <person name="Wilson R."/>
            <person name="Cheng Z."/>
            <person name="Jin W."/>
            <person name="Jiang J."/>
            <person name="Leong S.A."/>
            <person name="Iwama H."/>
            <person name="Gojobori T."/>
            <person name="Itoh T."/>
            <person name="Niimura Y."/>
            <person name="Fujii Y."/>
            <person name="Habara T."/>
            <person name="Sakai H."/>
            <person name="Sato Y."/>
            <person name="Wilson G."/>
            <person name="Kumar K."/>
            <person name="McCouch S."/>
            <person name="Juretic N."/>
            <person name="Hoen D."/>
            <person name="Wright S."/>
            <person name="Bruskiewich R."/>
            <person name="Bureau T."/>
            <person name="Miyao A."/>
            <person name="Hirochika H."/>
            <person name="Nishikawa T."/>
            <person name="Kadowaki K."/>
            <person name="Sugiura M."/>
            <person name="Burr B."/>
            <person name="Sasaki T."/>
        </authorList>
    </citation>
    <scope>NUCLEOTIDE SEQUENCE [LARGE SCALE GENOMIC DNA]</scope>
    <source>
        <strain evidence="3">cv. Nipponbare</strain>
    </source>
</reference>
<dbReference type="AlphaFoldDB" id="Q8LI54"/>
<evidence type="ECO:0000313" key="2">
    <source>
        <dbReference type="EMBL" id="BAC07049.1"/>
    </source>
</evidence>
<protein>
    <submittedName>
        <fullName evidence="2">Uncharacterized protein</fullName>
    </submittedName>
</protein>
<reference evidence="3" key="2">
    <citation type="journal article" date="2008" name="Nucleic Acids Res.">
        <title>The rice annotation project database (RAP-DB): 2008 update.</title>
        <authorList>
            <consortium name="The rice annotation project (RAP)"/>
        </authorList>
    </citation>
    <scope>GENOME REANNOTATION</scope>
    <source>
        <strain evidence="3">cv. Nipponbare</strain>
    </source>
</reference>
<name>Q8LI54_ORYSJ</name>
<feature type="region of interest" description="Disordered" evidence="1">
    <location>
        <begin position="1"/>
        <end position="64"/>
    </location>
</feature>
<evidence type="ECO:0000313" key="3">
    <source>
        <dbReference type="Proteomes" id="UP000000763"/>
    </source>
</evidence>
<feature type="compositionally biased region" description="Basic and acidic residues" evidence="1">
    <location>
        <begin position="1"/>
        <end position="20"/>
    </location>
</feature>
<dbReference type="Proteomes" id="UP000000763">
    <property type="component" value="Chromosome 7"/>
</dbReference>
<accession>Q8LI54</accession>
<organism evidence="2 3">
    <name type="scientific">Oryza sativa subsp. japonica</name>
    <name type="common">Rice</name>
    <dbReference type="NCBI Taxonomy" id="39947"/>
    <lineage>
        <taxon>Eukaryota</taxon>
        <taxon>Viridiplantae</taxon>
        <taxon>Streptophyta</taxon>
        <taxon>Embryophyta</taxon>
        <taxon>Tracheophyta</taxon>
        <taxon>Spermatophyta</taxon>
        <taxon>Magnoliopsida</taxon>
        <taxon>Liliopsida</taxon>
        <taxon>Poales</taxon>
        <taxon>Poaceae</taxon>
        <taxon>BOP clade</taxon>
        <taxon>Oryzoideae</taxon>
        <taxon>Oryzeae</taxon>
        <taxon>Oryzinae</taxon>
        <taxon>Oryza</taxon>
        <taxon>Oryza sativa</taxon>
    </lineage>
</organism>
<proteinExistence type="predicted"/>
<evidence type="ECO:0000256" key="1">
    <source>
        <dbReference type="SAM" id="MobiDB-lite"/>
    </source>
</evidence>